<dbReference type="Gene3D" id="3.30.560.10">
    <property type="entry name" value="Glucose Oxidase, domain 3"/>
    <property type="match status" value="1"/>
</dbReference>
<dbReference type="PANTHER" id="PTHR11552:SF138">
    <property type="entry name" value="DEHYDROGENASE PKFF-RELATED"/>
    <property type="match status" value="1"/>
</dbReference>
<keyword evidence="4" id="KW-1185">Reference proteome</keyword>
<dbReference type="InterPro" id="IPR036188">
    <property type="entry name" value="FAD/NAD-bd_sf"/>
</dbReference>
<proteinExistence type="inferred from homology"/>
<dbReference type="OrthoDB" id="269227at2759"/>
<feature type="domain" description="Glucose-methanol-choline oxidoreductase N-terminal" evidence="2">
    <location>
        <begin position="2"/>
        <end position="87"/>
    </location>
</feature>
<dbReference type="GO" id="GO:0050660">
    <property type="term" value="F:flavin adenine dinucleotide binding"/>
    <property type="evidence" value="ECO:0007669"/>
    <property type="project" value="InterPro"/>
</dbReference>
<name>A0A6A5QH01_AMPQU</name>
<dbReference type="Pfam" id="PF00732">
    <property type="entry name" value="GMC_oxred_N"/>
    <property type="match status" value="1"/>
</dbReference>
<evidence type="ECO:0000256" key="1">
    <source>
        <dbReference type="ARBA" id="ARBA00010790"/>
    </source>
</evidence>
<gene>
    <name evidence="3" type="ORF">BDU57DRAFT_540716</name>
</gene>
<dbReference type="Proteomes" id="UP000800096">
    <property type="component" value="Unassembled WGS sequence"/>
</dbReference>
<organism evidence="3 4">
    <name type="scientific">Ampelomyces quisqualis</name>
    <name type="common">Powdery mildew agent</name>
    <dbReference type="NCBI Taxonomy" id="50730"/>
    <lineage>
        <taxon>Eukaryota</taxon>
        <taxon>Fungi</taxon>
        <taxon>Dikarya</taxon>
        <taxon>Ascomycota</taxon>
        <taxon>Pezizomycotina</taxon>
        <taxon>Dothideomycetes</taxon>
        <taxon>Pleosporomycetidae</taxon>
        <taxon>Pleosporales</taxon>
        <taxon>Pleosporineae</taxon>
        <taxon>Phaeosphaeriaceae</taxon>
        <taxon>Ampelomyces</taxon>
    </lineage>
</organism>
<dbReference type="PANTHER" id="PTHR11552">
    <property type="entry name" value="GLUCOSE-METHANOL-CHOLINE GMC OXIDOREDUCTASE"/>
    <property type="match status" value="1"/>
</dbReference>
<dbReference type="AlphaFoldDB" id="A0A6A5QH01"/>
<evidence type="ECO:0000313" key="3">
    <source>
        <dbReference type="EMBL" id="KAF1914845.1"/>
    </source>
</evidence>
<protein>
    <recommendedName>
        <fullName evidence="2">Glucose-methanol-choline oxidoreductase N-terminal domain-containing protein</fullName>
    </recommendedName>
</protein>
<dbReference type="GO" id="GO:0016614">
    <property type="term" value="F:oxidoreductase activity, acting on CH-OH group of donors"/>
    <property type="evidence" value="ECO:0007669"/>
    <property type="project" value="InterPro"/>
</dbReference>
<dbReference type="Gene3D" id="3.50.50.60">
    <property type="entry name" value="FAD/NAD(P)-binding domain"/>
    <property type="match status" value="1"/>
</dbReference>
<dbReference type="GO" id="GO:0044550">
    <property type="term" value="P:secondary metabolite biosynthetic process"/>
    <property type="evidence" value="ECO:0007669"/>
    <property type="project" value="TreeGrafter"/>
</dbReference>
<evidence type="ECO:0000259" key="2">
    <source>
        <dbReference type="Pfam" id="PF00732"/>
    </source>
</evidence>
<dbReference type="InterPro" id="IPR012132">
    <property type="entry name" value="GMC_OxRdtase"/>
</dbReference>
<dbReference type="EMBL" id="ML979137">
    <property type="protein sequence ID" value="KAF1914845.1"/>
    <property type="molecule type" value="Genomic_DNA"/>
</dbReference>
<reference evidence="3" key="1">
    <citation type="journal article" date="2020" name="Stud. Mycol.">
        <title>101 Dothideomycetes genomes: a test case for predicting lifestyles and emergence of pathogens.</title>
        <authorList>
            <person name="Haridas S."/>
            <person name="Albert R."/>
            <person name="Binder M."/>
            <person name="Bloem J."/>
            <person name="Labutti K."/>
            <person name="Salamov A."/>
            <person name="Andreopoulos B."/>
            <person name="Baker S."/>
            <person name="Barry K."/>
            <person name="Bills G."/>
            <person name="Bluhm B."/>
            <person name="Cannon C."/>
            <person name="Castanera R."/>
            <person name="Culley D."/>
            <person name="Daum C."/>
            <person name="Ezra D."/>
            <person name="Gonzalez J."/>
            <person name="Henrissat B."/>
            <person name="Kuo A."/>
            <person name="Liang C."/>
            <person name="Lipzen A."/>
            <person name="Lutzoni F."/>
            <person name="Magnuson J."/>
            <person name="Mondo S."/>
            <person name="Nolan M."/>
            <person name="Ohm R."/>
            <person name="Pangilinan J."/>
            <person name="Park H.-J."/>
            <person name="Ramirez L."/>
            <person name="Alfaro M."/>
            <person name="Sun H."/>
            <person name="Tritt A."/>
            <person name="Yoshinaga Y."/>
            <person name="Zwiers L.-H."/>
            <person name="Turgeon B."/>
            <person name="Goodwin S."/>
            <person name="Spatafora J."/>
            <person name="Crous P."/>
            <person name="Grigoriev I."/>
        </authorList>
    </citation>
    <scope>NUCLEOTIDE SEQUENCE</scope>
    <source>
        <strain evidence="3">HMLAC05119</strain>
    </source>
</reference>
<sequence>MKIYQSCMAHSLLFDSNRGVTVVNVTANGMKPFIVGARKEVIVSSGFIHSPQLLMVPGIGPREAPEKYNITFISDLLHVGQNLRDTPNVRSIVDSMNVPSKDAWTRSTSSFQAASEI</sequence>
<dbReference type="InterPro" id="IPR000172">
    <property type="entry name" value="GMC_OxRdtase_N"/>
</dbReference>
<accession>A0A6A5QH01</accession>
<comment type="similarity">
    <text evidence="1">Belongs to the GMC oxidoreductase family.</text>
</comment>
<evidence type="ECO:0000313" key="4">
    <source>
        <dbReference type="Proteomes" id="UP000800096"/>
    </source>
</evidence>
<dbReference type="SUPFAM" id="SSF51905">
    <property type="entry name" value="FAD/NAD(P)-binding domain"/>
    <property type="match status" value="1"/>
</dbReference>